<dbReference type="Gene3D" id="3.10.310.40">
    <property type="match status" value="1"/>
</dbReference>
<name>A0ABU3JNL2_9ACTN</name>
<organism evidence="2 3">
    <name type="scientific">Streptomyces lusitanus</name>
    <dbReference type="NCBI Taxonomy" id="68232"/>
    <lineage>
        <taxon>Bacteria</taxon>
        <taxon>Bacillati</taxon>
        <taxon>Actinomycetota</taxon>
        <taxon>Actinomycetes</taxon>
        <taxon>Kitasatosporales</taxon>
        <taxon>Streptomycetaceae</taxon>
        <taxon>Streptomyces</taxon>
    </lineage>
</organism>
<comment type="caution">
    <text evidence="2">The sequence shown here is derived from an EMBL/GenBank/DDBJ whole genome shotgun (WGS) entry which is preliminary data.</text>
</comment>
<feature type="compositionally biased region" description="Gly residues" evidence="1">
    <location>
        <begin position="72"/>
        <end position="86"/>
    </location>
</feature>
<evidence type="ECO:0000313" key="3">
    <source>
        <dbReference type="Proteomes" id="UP001249760"/>
    </source>
</evidence>
<protein>
    <submittedName>
        <fullName evidence="2">Uncharacterized protein</fullName>
    </submittedName>
</protein>
<feature type="region of interest" description="Disordered" evidence="1">
    <location>
        <begin position="70"/>
        <end position="118"/>
    </location>
</feature>
<gene>
    <name evidence="2" type="ORF">QNO04_08445</name>
</gene>
<dbReference type="RefSeq" id="WP_394306871.1">
    <property type="nucleotide sequence ID" value="NZ_JASKMA010000005.1"/>
</dbReference>
<proteinExistence type="predicted"/>
<accession>A0ABU3JNL2</accession>
<dbReference type="Proteomes" id="UP001249760">
    <property type="component" value="Unassembled WGS sequence"/>
</dbReference>
<evidence type="ECO:0000256" key="1">
    <source>
        <dbReference type="SAM" id="MobiDB-lite"/>
    </source>
</evidence>
<reference evidence="2 3" key="1">
    <citation type="submission" date="2023-05" db="EMBL/GenBank/DDBJ databases">
        <title>Streptomyces fuscus sp. nov., a brown-black pigment producing actinomyces isolated from dry sand of Sea duck farm.</title>
        <authorList>
            <person name="Xie J."/>
            <person name="Shen N."/>
        </authorList>
    </citation>
    <scope>NUCLEOTIDE SEQUENCE [LARGE SCALE GENOMIC DNA]</scope>
    <source>
        <strain evidence="2 3">CGMCC 4.1745</strain>
    </source>
</reference>
<evidence type="ECO:0000313" key="2">
    <source>
        <dbReference type="EMBL" id="MDT6983490.1"/>
    </source>
</evidence>
<sequence length="118" mass="12043">MRTAEIRRRFLDVFAERGHTVAVRDRLPAARPGVVVIGAPAGDRATLVAAVNGAARNAGRDASALVKRLLDGRGGGSPERAQGGGIPSERSRTLSPRCPPCSPAPDPAASPCGAVPDA</sequence>
<keyword evidence="3" id="KW-1185">Reference proteome</keyword>
<feature type="compositionally biased region" description="Pro residues" evidence="1">
    <location>
        <begin position="97"/>
        <end position="108"/>
    </location>
</feature>
<dbReference type="EMBL" id="JASKMA010000005">
    <property type="protein sequence ID" value="MDT6983490.1"/>
    <property type="molecule type" value="Genomic_DNA"/>
</dbReference>